<dbReference type="InterPro" id="IPR016181">
    <property type="entry name" value="Acyl_CoA_acyltransferase"/>
</dbReference>
<comment type="caution">
    <text evidence="2">The sequence shown here is derived from an EMBL/GenBank/DDBJ whole genome shotgun (WGS) entry which is preliminary data.</text>
</comment>
<dbReference type="Proteomes" id="UP001501218">
    <property type="component" value="Unassembled WGS sequence"/>
</dbReference>
<evidence type="ECO:0000313" key="3">
    <source>
        <dbReference type="Proteomes" id="UP001501218"/>
    </source>
</evidence>
<protein>
    <submittedName>
        <fullName evidence="2">GNAT family N-acetyltransferase</fullName>
    </submittedName>
</protein>
<dbReference type="SUPFAM" id="SSF55729">
    <property type="entry name" value="Acyl-CoA N-acyltransferases (Nat)"/>
    <property type="match status" value="1"/>
</dbReference>
<dbReference type="Gene3D" id="3.40.630.30">
    <property type="match status" value="1"/>
</dbReference>
<dbReference type="InterPro" id="IPR000182">
    <property type="entry name" value="GNAT_dom"/>
</dbReference>
<dbReference type="CDD" id="cd04301">
    <property type="entry name" value="NAT_SF"/>
    <property type="match status" value="1"/>
</dbReference>
<proteinExistence type="predicted"/>
<sequence>MTELRVERVESLAPDTSGAARALLWRVFDEMTEHDWRHCLGGSCVLARDGRHLVGFAAVVPRLLRCDDRPVRAGYVEGVAVAPTHRRCGVGSRVMAEVERIVRNDYELGALGASEEALPFYRARGWWPWRGRTFAATADGPVRTADEDDCVLVYPVVALELSGDLTCDAREGDAW</sequence>
<feature type="domain" description="N-acetyltransferase" evidence="1">
    <location>
        <begin position="1"/>
        <end position="157"/>
    </location>
</feature>
<dbReference type="PROSITE" id="PS51186">
    <property type="entry name" value="GNAT"/>
    <property type="match status" value="1"/>
</dbReference>
<reference evidence="3" key="1">
    <citation type="journal article" date="2019" name="Int. J. Syst. Evol. Microbiol.">
        <title>The Global Catalogue of Microorganisms (GCM) 10K type strain sequencing project: providing services to taxonomists for standard genome sequencing and annotation.</title>
        <authorList>
            <consortium name="The Broad Institute Genomics Platform"/>
            <consortium name="The Broad Institute Genome Sequencing Center for Infectious Disease"/>
            <person name="Wu L."/>
            <person name="Ma J."/>
        </authorList>
    </citation>
    <scope>NUCLEOTIDE SEQUENCE [LARGE SCALE GENOMIC DNA]</scope>
    <source>
        <strain evidence="3">JCM 16221</strain>
    </source>
</reference>
<dbReference type="RefSeq" id="WP_344129603.1">
    <property type="nucleotide sequence ID" value="NZ_BAAARA010000005.1"/>
</dbReference>
<name>A0ABP5T460_9PSEU</name>
<dbReference type="EMBL" id="BAAARA010000005">
    <property type="protein sequence ID" value="GAA2344648.1"/>
    <property type="molecule type" value="Genomic_DNA"/>
</dbReference>
<evidence type="ECO:0000313" key="2">
    <source>
        <dbReference type="EMBL" id="GAA2344648.1"/>
    </source>
</evidence>
<evidence type="ECO:0000259" key="1">
    <source>
        <dbReference type="PROSITE" id="PS51186"/>
    </source>
</evidence>
<dbReference type="Pfam" id="PF13527">
    <property type="entry name" value="Acetyltransf_9"/>
    <property type="match status" value="1"/>
</dbReference>
<gene>
    <name evidence="2" type="ORF">GCM10009854_21740</name>
</gene>
<accession>A0ABP5T460</accession>
<keyword evidence="3" id="KW-1185">Reference proteome</keyword>
<organism evidence="2 3">
    <name type="scientific">Saccharopolyspora halophila</name>
    <dbReference type="NCBI Taxonomy" id="405551"/>
    <lineage>
        <taxon>Bacteria</taxon>
        <taxon>Bacillati</taxon>
        <taxon>Actinomycetota</taxon>
        <taxon>Actinomycetes</taxon>
        <taxon>Pseudonocardiales</taxon>
        <taxon>Pseudonocardiaceae</taxon>
        <taxon>Saccharopolyspora</taxon>
    </lineage>
</organism>